<name>A0A194WU95_MOLSC</name>
<dbReference type="AlphaFoldDB" id="A0A194WU95"/>
<accession>A0A194WU95</accession>
<dbReference type="InterPro" id="IPR010730">
    <property type="entry name" value="HET"/>
</dbReference>
<dbReference type="PANTHER" id="PTHR33112">
    <property type="entry name" value="DOMAIN PROTEIN, PUTATIVE-RELATED"/>
    <property type="match status" value="1"/>
</dbReference>
<keyword evidence="3" id="KW-1185">Reference proteome</keyword>
<dbReference type="OrthoDB" id="5125733at2759"/>
<dbReference type="KEGG" id="psco:LY89DRAFT_758237"/>
<dbReference type="EMBL" id="KQ947426">
    <property type="protein sequence ID" value="KUJ11535.1"/>
    <property type="molecule type" value="Genomic_DNA"/>
</dbReference>
<dbReference type="InParanoid" id="A0A194WU95"/>
<proteinExistence type="predicted"/>
<protein>
    <submittedName>
        <fullName evidence="2">HET-domain-containing protein</fullName>
    </submittedName>
</protein>
<organism evidence="2 3">
    <name type="scientific">Mollisia scopiformis</name>
    <name type="common">Conifer needle endophyte fungus</name>
    <name type="synonym">Phialocephala scopiformis</name>
    <dbReference type="NCBI Taxonomy" id="149040"/>
    <lineage>
        <taxon>Eukaryota</taxon>
        <taxon>Fungi</taxon>
        <taxon>Dikarya</taxon>
        <taxon>Ascomycota</taxon>
        <taxon>Pezizomycotina</taxon>
        <taxon>Leotiomycetes</taxon>
        <taxon>Helotiales</taxon>
        <taxon>Mollisiaceae</taxon>
        <taxon>Mollisia</taxon>
    </lineage>
</organism>
<evidence type="ECO:0000259" key="1">
    <source>
        <dbReference type="Pfam" id="PF06985"/>
    </source>
</evidence>
<feature type="domain" description="Heterokaryon incompatibility" evidence="1">
    <location>
        <begin position="69"/>
        <end position="213"/>
    </location>
</feature>
<evidence type="ECO:0000313" key="2">
    <source>
        <dbReference type="EMBL" id="KUJ11535.1"/>
    </source>
</evidence>
<reference evidence="2 3" key="1">
    <citation type="submission" date="2015-10" db="EMBL/GenBank/DDBJ databases">
        <title>Full genome of DAOMC 229536 Phialocephala scopiformis, a fungal endophyte of spruce producing the potent anti-insectan compound rugulosin.</title>
        <authorList>
            <consortium name="DOE Joint Genome Institute"/>
            <person name="Walker A.K."/>
            <person name="Frasz S.L."/>
            <person name="Seifert K.A."/>
            <person name="Miller J.D."/>
            <person name="Mondo S.J."/>
            <person name="Labutti K."/>
            <person name="Lipzen A."/>
            <person name="Dockter R."/>
            <person name="Kennedy M."/>
            <person name="Grigoriev I.V."/>
            <person name="Spatafora J.W."/>
        </authorList>
    </citation>
    <scope>NUCLEOTIDE SEQUENCE [LARGE SCALE GENOMIC DNA]</scope>
    <source>
        <strain evidence="2 3">CBS 120377</strain>
    </source>
</reference>
<dbReference type="RefSeq" id="XP_018065890.1">
    <property type="nucleotide sequence ID" value="XM_018221427.1"/>
</dbReference>
<gene>
    <name evidence="2" type="ORF">LY89DRAFT_758237</name>
</gene>
<dbReference type="Proteomes" id="UP000070700">
    <property type="component" value="Unassembled WGS sequence"/>
</dbReference>
<dbReference type="STRING" id="149040.A0A194WU95"/>
<dbReference type="PANTHER" id="PTHR33112:SF16">
    <property type="entry name" value="HETEROKARYON INCOMPATIBILITY DOMAIN-CONTAINING PROTEIN"/>
    <property type="match status" value="1"/>
</dbReference>
<evidence type="ECO:0000313" key="3">
    <source>
        <dbReference type="Proteomes" id="UP000070700"/>
    </source>
</evidence>
<dbReference type="GeneID" id="28831153"/>
<sequence>MNVIRLEDLSWKSIFNSMAAWLHDCDKAHMGCPRVDEPALPTRVLDLGESDTCEKIKLHISVPLQHGRYVALSYCWGGPQQMTTTTTTIDSMIAGIALNSVPKTIRDAIQVTKKLGIRYLWIDSLCIIQDAGYDKLSEIASMGDIYKNSTVTIAASSTESVFEGFLDDKIPWDICRLPLYLDEDSSGTIHFAQQTKWSARDQRLFTRGWAFQEFMLSPRVILFDDVQPTWHCYSESFRALVPGYIDYNHPEKLTFGSILESRRHSTYKGGRSRLWATLINEYSSRDLTFFEDRLPAISGIAMEFSLLWEDDYIAGYWKSDLPLQLA</sequence>
<dbReference type="Pfam" id="PF06985">
    <property type="entry name" value="HET"/>
    <property type="match status" value="1"/>
</dbReference>